<protein>
    <submittedName>
        <fullName evidence="1">DNA repair helicase</fullName>
    </submittedName>
</protein>
<keyword evidence="1" id="KW-0347">Helicase</keyword>
<keyword evidence="1" id="KW-0378">Hydrolase</keyword>
<organism evidence="1 2">
    <name type="scientific">Haladaptatus paucihalophilus DX253</name>
    <dbReference type="NCBI Taxonomy" id="797209"/>
    <lineage>
        <taxon>Archaea</taxon>
        <taxon>Methanobacteriati</taxon>
        <taxon>Methanobacteriota</taxon>
        <taxon>Stenosarchaea group</taxon>
        <taxon>Halobacteria</taxon>
        <taxon>Halobacteriales</taxon>
        <taxon>Haladaptataceae</taxon>
        <taxon>Haladaptatus</taxon>
    </lineage>
</organism>
<keyword evidence="1" id="KW-0067">ATP-binding</keyword>
<keyword evidence="1" id="KW-0547">Nucleotide-binding</keyword>
<dbReference type="EMBL" id="AEMG01000005">
    <property type="protein sequence ID" value="EFW92933.1"/>
    <property type="molecule type" value="Genomic_DNA"/>
</dbReference>
<evidence type="ECO:0000313" key="1">
    <source>
        <dbReference type="EMBL" id="EFW92933.1"/>
    </source>
</evidence>
<name>E7QR25_HALPU</name>
<dbReference type="PATRIC" id="fig|797209.4.peg.1239"/>
<accession>E7QR25</accession>
<dbReference type="GO" id="GO:0004386">
    <property type="term" value="F:helicase activity"/>
    <property type="evidence" value="ECO:0007669"/>
    <property type="project" value="UniProtKB-KW"/>
</dbReference>
<dbReference type="AlphaFoldDB" id="E7QR25"/>
<reference evidence="1 2" key="1">
    <citation type="journal article" date="2014" name="ISME J.">
        <title>Trehalose/2-sulfotrehalose biosynthesis and glycine-betaine uptake are widely spread mechanisms for osmoadaptation in the Halobacteriales.</title>
        <authorList>
            <person name="Youssef N.H."/>
            <person name="Savage-Ashlock K.N."/>
            <person name="McCully A.L."/>
            <person name="Luedtke B."/>
            <person name="Shaw E.I."/>
            <person name="Hoff W.D."/>
            <person name="Elshahed M.S."/>
        </authorList>
    </citation>
    <scope>NUCLEOTIDE SEQUENCE [LARGE SCALE GENOMIC DNA]</scope>
    <source>
        <strain evidence="1 2">DX253</strain>
    </source>
</reference>
<sequence>RMYVLATRGTREEEFARQQLRHLASKGIRIQETVLDEREEDD</sequence>
<dbReference type="Proteomes" id="UP000003751">
    <property type="component" value="Unassembled WGS sequence"/>
</dbReference>
<comment type="caution">
    <text evidence="1">The sequence shown here is derived from an EMBL/GenBank/DDBJ whole genome shotgun (WGS) entry which is preliminary data.</text>
</comment>
<evidence type="ECO:0000313" key="2">
    <source>
        <dbReference type="Proteomes" id="UP000003751"/>
    </source>
</evidence>
<gene>
    <name evidence="1" type="ORF">ZOD2009_06239</name>
</gene>
<feature type="non-terminal residue" evidence="1">
    <location>
        <position position="1"/>
    </location>
</feature>
<proteinExistence type="predicted"/>